<proteinExistence type="predicted"/>
<dbReference type="AlphaFoldDB" id="A0A6I4T0S2"/>
<organism evidence="2 3">
    <name type="scientific">Croceibacterium salegens</name>
    <dbReference type="NCBI Taxonomy" id="1737568"/>
    <lineage>
        <taxon>Bacteria</taxon>
        <taxon>Pseudomonadati</taxon>
        <taxon>Pseudomonadota</taxon>
        <taxon>Alphaproteobacteria</taxon>
        <taxon>Sphingomonadales</taxon>
        <taxon>Erythrobacteraceae</taxon>
        <taxon>Croceibacterium</taxon>
    </lineage>
</organism>
<evidence type="ECO:0000313" key="2">
    <source>
        <dbReference type="EMBL" id="MXO61199.1"/>
    </source>
</evidence>
<evidence type="ECO:0000256" key="1">
    <source>
        <dbReference type="SAM" id="SignalP"/>
    </source>
</evidence>
<dbReference type="EMBL" id="WTYM01000059">
    <property type="protein sequence ID" value="MXO61199.1"/>
    <property type="molecule type" value="Genomic_DNA"/>
</dbReference>
<keyword evidence="1" id="KW-0732">Signal</keyword>
<dbReference type="Proteomes" id="UP000433652">
    <property type="component" value="Unassembled WGS sequence"/>
</dbReference>
<feature type="chain" id="PRO_5026054536" evidence="1">
    <location>
        <begin position="20"/>
        <end position="294"/>
    </location>
</feature>
<gene>
    <name evidence="2" type="ORF">GRI89_16770</name>
</gene>
<evidence type="ECO:0000313" key="3">
    <source>
        <dbReference type="Proteomes" id="UP000433652"/>
    </source>
</evidence>
<reference evidence="2 3" key="1">
    <citation type="submission" date="2019-12" db="EMBL/GenBank/DDBJ databases">
        <title>Genomic-based taxomic classification of the family Erythrobacteraceae.</title>
        <authorList>
            <person name="Xu L."/>
        </authorList>
    </citation>
    <scope>NUCLEOTIDE SEQUENCE [LARGE SCALE GENOMIC DNA]</scope>
    <source>
        <strain evidence="2 3">MCCC 1K01500</strain>
    </source>
</reference>
<dbReference type="RefSeq" id="WP_159798044.1">
    <property type="nucleotide sequence ID" value="NZ_WTYM01000059.1"/>
</dbReference>
<accession>A0A6I4T0S2</accession>
<feature type="signal peptide" evidence="1">
    <location>
        <begin position="1"/>
        <end position="19"/>
    </location>
</feature>
<keyword evidence="3" id="KW-1185">Reference proteome</keyword>
<name>A0A6I4T0S2_9SPHN</name>
<sequence>MVRWIATLAALLVAPAAWAEDADYYRGGWRAADGPPQVFEFVIVGAQVHGVYCTYCSDGTTLARIEGSFVEDDGIAFTVRHLDLAGNLVSQDRLTGKLEGRKLRVTGTRGADGATIDLVTIKDPRGPAPATIPQIILPPGSPPVKVLERRGGAAPPPPAPYVQAAPWKQQLSPKDLLGVWLGFGYGEPKQYFFIRNDGDELFGMACGPCDNPYTMGVLDNFAFDGDIVRFDIQHQDWGEGSKVPFVRNLAAHIGMNELRMDARRDDAPDRPGIVASLVGPLALEATAGNVNAAD</sequence>
<dbReference type="OrthoDB" id="7432322at2"/>
<comment type="caution">
    <text evidence="2">The sequence shown here is derived from an EMBL/GenBank/DDBJ whole genome shotgun (WGS) entry which is preliminary data.</text>
</comment>
<protein>
    <submittedName>
        <fullName evidence="2">Uncharacterized protein</fullName>
    </submittedName>
</protein>